<feature type="region of interest" description="Disordered" evidence="1">
    <location>
        <begin position="46"/>
        <end position="71"/>
    </location>
</feature>
<dbReference type="EMBL" id="BLPF01000002">
    <property type="protein sequence ID" value="GFJ80967.1"/>
    <property type="molecule type" value="Genomic_DNA"/>
</dbReference>
<dbReference type="SUPFAM" id="SSF47240">
    <property type="entry name" value="Ferritin-like"/>
    <property type="match status" value="1"/>
</dbReference>
<dbReference type="Pfam" id="PF09968">
    <property type="entry name" value="DUF2202"/>
    <property type="match status" value="1"/>
</dbReference>
<reference evidence="4 5" key="1">
    <citation type="submission" date="2020-03" db="EMBL/GenBank/DDBJ databases">
        <title>Whole genome shotgun sequence of Phytohabitans houttuyneae NBRC 108639.</title>
        <authorList>
            <person name="Komaki H."/>
            <person name="Tamura T."/>
        </authorList>
    </citation>
    <scope>NUCLEOTIDE SEQUENCE [LARGE SCALE GENOMIC DNA]</scope>
    <source>
        <strain evidence="4 5">NBRC 108639</strain>
    </source>
</reference>
<dbReference type="InterPro" id="IPR009078">
    <property type="entry name" value="Ferritin-like_SF"/>
</dbReference>
<evidence type="ECO:0000259" key="3">
    <source>
        <dbReference type="Pfam" id="PF09968"/>
    </source>
</evidence>
<evidence type="ECO:0000256" key="2">
    <source>
        <dbReference type="SAM" id="SignalP"/>
    </source>
</evidence>
<keyword evidence="2" id="KW-0732">Signal</keyword>
<organism evidence="4 5">
    <name type="scientific">Phytohabitans houttuyneae</name>
    <dbReference type="NCBI Taxonomy" id="1076126"/>
    <lineage>
        <taxon>Bacteria</taxon>
        <taxon>Bacillati</taxon>
        <taxon>Actinomycetota</taxon>
        <taxon>Actinomycetes</taxon>
        <taxon>Micromonosporales</taxon>
        <taxon>Micromonosporaceae</taxon>
    </lineage>
</organism>
<feature type="domain" description="DUF2202" evidence="3">
    <location>
        <begin position="103"/>
        <end position="234"/>
    </location>
</feature>
<keyword evidence="5" id="KW-1185">Reference proteome</keyword>
<accession>A0A6V8KGZ0</accession>
<feature type="compositionally biased region" description="Gly residues" evidence="1">
    <location>
        <begin position="51"/>
        <end position="71"/>
    </location>
</feature>
<feature type="chain" id="PRO_5028815363" description="DUF2202 domain-containing protein" evidence="2">
    <location>
        <begin position="36"/>
        <end position="234"/>
    </location>
</feature>
<dbReference type="Proteomes" id="UP000482800">
    <property type="component" value="Unassembled WGS sequence"/>
</dbReference>
<evidence type="ECO:0000313" key="5">
    <source>
        <dbReference type="Proteomes" id="UP000482800"/>
    </source>
</evidence>
<dbReference type="InterPro" id="IPR012347">
    <property type="entry name" value="Ferritin-like"/>
</dbReference>
<dbReference type="AlphaFoldDB" id="A0A6V8KGZ0"/>
<feature type="signal peptide" evidence="2">
    <location>
        <begin position="1"/>
        <end position="35"/>
    </location>
</feature>
<dbReference type="InterPro" id="IPR019243">
    <property type="entry name" value="DUF2202"/>
</dbReference>
<evidence type="ECO:0000313" key="4">
    <source>
        <dbReference type="EMBL" id="GFJ80967.1"/>
    </source>
</evidence>
<proteinExistence type="predicted"/>
<protein>
    <recommendedName>
        <fullName evidence="3">DUF2202 domain-containing protein</fullName>
    </recommendedName>
</protein>
<comment type="caution">
    <text evidence="4">The sequence shown here is derived from an EMBL/GenBank/DDBJ whole genome shotgun (WGS) entry which is preliminary data.</text>
</comment>
<dbReference type="CDD" id="cd01048">
    <property type="entry name" value="Ferritin_like_AB2"/>
    <property type="match status" value="1"/>
</dbReference>
<sequence length="234" mass="23584">MEETAMKKITYAATAALAAGVLGAGALSTLSPVWAAPGPAGAAVTTPTPGYGPGGPGAGMGPGWDGNGPGAGMRAGMGAGGGACPLGADVASGTLTAAQRTTLAAMAEEEKLAHDLYQVFADQYDAVVFERIAAAETRHLATVRMLLDRYGINDPTVGLALGQFAAADVQATYEAYLRDGNASLSAALGVGEKVERADIAALEKAQDGLAAADVELVYQHLLMASQHHLAAFTR</sequence>
<gene>
    <name evidence="4" type="ORF">Phou_051470</name>
</gene>
<reference evidence="4 5" key="2">
    <citation type="submission" date="2020-03" db="EMBL/GenBank/DDBJ databases">
        <authorList>
            <person name="Ichikawa N."/>
            <person name="Kimura A."/>
            <person name="Kitahashi Y."/>
            <person name="Uohara A."/>
        </authorList>
    </citation>
    <scope>NUCLEOTIDE SEQUENCE [LARGE SCALE GENOMIC DNA]</scope>
    <source>
        <strain evidence="4 5">NBRC 108639</strain>
    </source>
</reference>
<dbReference type="Gene3D" id="1.20.1260.10">
    <property type="match status" value="1"/>
</dbReference>
<name>A0A6V8KGZ0_9ACTN</name>
<evidence type="ECO:0000256" key="1">
    <source>
        <dbReference type="SAM" id="MobiDB-lite"/>
    </source>
</evidence>